<organism evidence="2 3">
    <name type="scientific">Alteraurantiacibacter lauratis</name>
    <dbReference type="NCBI Taxonomy" id="2054627"/>
    <lineage>
        <taxon>Bacteria</taxon>
        <taxon>Pseudomonadati</taxon>
        <taxon>Pseudomonadota</taxon>
        <taxon>Alphaproteobacteria</taxon>
        <taxon>Sphingomonadales</taxon>
        <taxon>Erythrobacteraceae</taxon>
        <taxon>Alteraurantiacibacter</taxon>
    </lineage>
</organism>
<feature type="signal peptide" evidence="1">
    <location>
        <begin position="1"/>
        <end position="16"/>
    </location>
</feature>
<accession>A0ABV7EE14</accession>
<name>A0ABV7EE14_9SPHN</name>
<keyword evidence="1" id="KW-0732">Signal</keyword>
<dbReference type="EMBL" id="JBHRSU010000003">
    <property type="protein sequence ID" value="MFC3099987.1"/>
    <property type="molecule type" value="Genomic_DNA"/>
</dbReference>
<gene>
    <name evidence="2" type="ORF">ACFODK_03680</name>
</gene>
<dbReference type="PROSITE" id="PS51257">
    <property type="entry name" value="PROKAR_LIPOPROTEIN"/>
    <property type="match status" value="1"/>
</dbReference>
<evidence type="ECO:0000313" key="2">
    <source>
        <dbReference type="EMBL" id="MFC3099987.1"/>
    </source>
</evidence>
<evidence type="ECO:0000256" key="1">
    <source>
        <dbReference type="SAM" id="SignalP"/>
    </source>
</evidence>
<comment type="caution">
    <text evidence="2">The sequence shown here is derived from an EMBL/GenBank/DDBJ whole genome shotgun (WGS) entry which is preliminary data.</text>
</comment>
<dbReference type="Proteomes" id="UP001595378">
    <property type="component" value="Unassembled WGS sequence"/>
</dbReference>
<evidence type="ECO:0000313" key="3">
    <source>
        <dbReference type="Proteomes" id="UP001595378"/>
    </source>
</evidence>
<dbReference type="RefSeq" id="WP_336918423.1">
    <property type="nucleotide sequence ID" value="NZ_JBANRN010000005.1"/>
</dbReference>
<keyword evidence="3" id="KW-1185">Reference proteome</keyword>
<feature type="chain" id="PRO_5046476956" evidence="1">
    <location>
        <begin position="17"/>
        <end position="121"/>
    </location>
</feature>
<protein>
    <submittedName>
        <fullName evidence="2">Uncharacterized protein</fullName>
    </submittedName>
</protein>
<reference evidence="3" key="1">
    <citation type="journal article" date="2019" name="Int. J. Syst. Evol. Microbiol.">
        <title>The Global Catalogue of Microorganisms (GCM) 10K type strain sequencing project: providing services to taxonomists for standard genome sequencing and annotation.</title>
        <authorList>
            <consortium name="The Broad Institute Genomics Platform"/>
            <consortium name="The Broad Institute Genome Sequencing Center for Infectious Disease"/>
            <person name="Wu L."/>
            <person name="Ma J."/>
        </authorList>
    </citation>
    <scope>NUCLEOTIDE SEQUENCE [LARGE SCALE GENOMIC DNA]</scope>
    <source>
        <strain evidence="3">KCTC 52606</strain>
    </source>
</reference>
<proteinExistence type="predicted"/>
<sequence>MMKNLIFVAGAALALAACGDAAKQAEELRSKADAAIEGQGVVDAVASAVDEEAIKGMAQGAARQALGEALPAEEMAAVGAVIDEEALITGVDKAVDGEALRGAVREAVNGAADRVTQPPVE</sequence>